<dbReference type="AlphaFoldDB" id="A0A645EK14"/>
<comment type="caution">
    <text evidence="3">The sequence shown here is derived from an EMBL/GenBank/DDBJ whole genome shotgun (WGS) entry which is preliminary data.</text>
</comment>
<gene>
    <name evidence="3" type="ORF">SDC9_149320</name>
</gene>
<feature type="domain" description="YcxB-like C-terminal" evidence="2">
    <location>
        <begin position="119"/>
        <end position="167"/>
    </location>
</feature>
<dbReference type="InterPro" id="IPR025588">
    <property type="entry name" value="YcxB-like_C"/>
</dbReference>
<protein>
    <recommendedName>
        <fullName evidence="2">YcxB-like C-terminal domain-containing protein</fullName>
    </recommendedName>
</protein>
<evidence type="ECO:0000259" key="2">
    <source>
        <dbReference type="Pfam" id="PF14317"/>
    </source>
</evidence>
<keyword evidence="1" id="KW-1133">Transmembrane helix</keyword>
<feature type="transmembrane region" description="Helical" evidence="1">
    <location>
        <begin position="31"/>
        <end position="48"/>
    </location>
</feature>
<sequence length="176" mass="20947">MKINYDLTKEDYLEFNMHHISKTKSIKTTLFIERFVISIMFILVPFMMKPKTDIPFAIFFMPFVIIYVGWIVLFPKYFKGSIKRRLESMLNKEENKSLFGPQQLSITDVGIFEFDDLEKSKVTMKDVERVEVTENYTYIYISDMNAYIIPHRAFKTLSEKNELIDLLKKHCKVDVQ</sequence>
<evidence type="ECO:0000313" key="3">
    <source>
        <dbReference type="EMBL" id="MPN02107.1"/>
    </source>
</evidence>
<evidence type="ECO:0000256" key="1">
    <source>
        <dbReference type="SAM" id="Phobius"/>
    </source>
</evidence>
<keyword evidence="1" id="KW-0472">Membrane</keyword>
<reference evidence="3" key="1">
    <citation type="submission" date="2019-08" db="EMBL/GenBank/DDBJ databases">
        <authorList>
            <person name="Kucharzyk K."/>
            <person name="Murdoch R.W."/>
            <person name="Higgins S."/>
            <person name="Loffler F."/>
        </authorList>
    </citation>
    <scope>NUCLEOTIDE SEQUENCE</scope>
</reference>
<dbReference type="Pfam" id="PF14317">
    <property type="entry name" value="YcxB"/>
    <property type="match status" value="1"/>
</dbReference>
<feature type="transmembrane region" description="Helical" evidence="1">
    <location>
        <begin position="54"/>
        <end position="75"/>
    </location>
</feature>
<dbReference type="EMBL" id="VSSQ01048067">
    <property type="protein sequence ID" value="MPN02107.1"/>
    <property type="molecule type" value="Genomic_DNA"/>
</dbReference>
<organism evidence="3">
    <name type="scientific">bioreactor metagenome</name>
    <dbReference type="NCBI Taxonomy" id="1076179"/>
    <lineage>
        <taxon>unclassified sequences</taxon>
        <taxon>metagenomes</taxon>
        <taxon>ecological metagenomes</taxon>
    </lineage>
</organism>
<name>A0A645EK14_9ZZZZ</name>
<accession>A0A645EK14</accession>
<proteinExistence type="predicted"/>
<keyword evidence="1" id="KW-0812">Transmembrane</keyword>